<organism evidence="2 3">
    <name type="scientific">Helianthus annuus</name>
    <name type="common">Common sunflower</name>
    <dbReference type="NCBI Taxonomy" id="4232"/>
    <lineage>
        <taxon>Eukaryota</taxon>
        <taxon>Viridiplantae</taxon>
        <taxon>Streptophyta</taxon>
        <taxon>Embryophyta</taxon>
        <taxon>Tracheophyta</taxon>
        <taxon>Spermatophyta</taxon>
        <taxon>Magnoliopsida</taxon>
        <taxon>eudicotyledons</taxon>
        <taxon>Gunneridae</taxon>
        <taxon>Pentapetalae</taxon>
        <taxon>asterids</taxon>
        <taxon>campanulids</taxon>
        <taxon>Asterales</taxon>
        <taxon>Asteraceae</taxon>
        <taxon>Asteroideae</taxon>
        <taxon>Heliantheae alliance</taxon>
        <taxon>Heliantheae</taxon>
        <taxon>Helianthus</taxon>
    </lineage>
</organism>
<comment type="caution">
    <text evidence="2">The sequence shown here is derived from an EMBL/GenBank/DDBJ whole genome shotgun (WGS) entry which is preliminary data.</text>
</comment>
<feature type="region of interest" description="Disordered" evidence="1">
    <location>
        <begin position="25"/>
        <end position="70"/>
    </location>
</feature>
<feature type="compositionally biased region" description="Polar residues" evidence="1">
    <location>
        <begin position="25"/>
        <end position="38"/>
    </location>
</feature>
<protein>
    <submittedName>
        <fullName evidence="2">Uncharacterized protein</fullName>
    </submittedName>
</protein>
<proteinExistence type="predicted"/>
<dbReference type="Proteomes" id="UP000215914">
    <property type="component" value="Unassembled WGS sequence"/>
</dbReference>
<keyword evidence="3" id="KW-1185">Reference proteome</keyword>
<dbReference type="AlphaFoldDB" id="A0A9K3N8J4"/>
<dbReference type="EMBL" id="MNCJ02000324">
    <property type="protein sequence ID" value="KAF5790894.1"/>
    <property type="molecule type" value="Genomic_DNA"/>
</dbReference>
<reference evidence="2" key="2">
    <citation type="submission" date="2020-06" db="EMBL/GenBank/DDBJ databases">
        <title>Helianthus annuus Genome sequencing and assembly Release 2.</title>
        <authorList>
            <person name="Gouzy J."/>
            <person name="Langlade N."/>
            <person name="Munos S."/>
        </authorList>
    </citation>
    <scope>NUCLEOTIDE SEQUENCE</scope>
    <source>
        <tissue evidence="2">Leaves</tissue>
    </source>
</reference>
<reference evidence="2" key="1">
    <citation type="journal article" date="2017" name="Nature">
        <title>The sunflower genome provides insights into oil metabolism, flowering and Asterid evolution.</title>
        <authorList>
            <person name="Badouin H."/>
            <person name="Gouzy J."/>
            <person name="Grassa C.J."/>
            <person name="Murat F."/>
            <person name="Staton S.E."/>
            <person name="Cottret L."/>
            <person name="Lelandais-Briere C."/>
            <person name="Owens G.L."/>
            <person name="Carrere S."/>
            <person name="Mayjonade B."/>
            <person name="Legrand L."/>
            <person name="Gill N."/>
            <person name="Kane N.C."/>
            <person name="Bowers J.E."/>
            <person name="Hubner S."/>
            <person name="Bellec A."/>
            <person name="Berard A."/>
            <person name="Berges H."/>
            <person name="Blanchet N."/>
            <person name="Boniface M.C."/>
            <person name="Brunel D."/>
            <person name="Catrice O."/>
            <person name="Chaidir N."/>
            <person name="Claudel C."/>
            <person name="Donnadieu C."/>
            <person name="Faraut T."/>
            <person name="Fievet G."/>
            <person name="Helmstetter N."/>
            <person name="King M."/>
            <person name="Knapp S.J."/>
            <person name="Lai Z."/>
            <person name="Le Paslier M.C."/>
            <person name="Lippi Y."/>
            <person name="Lorenzon L."/>
            <person name="Mandel J.R."/>
            <person name="Marage G."/>
            <person name="Marchand G."/>
            <person name="Marquand E."/>
            <person name="Bret-Mestries E."/>
            <person name="Morien E."/>
            <person name="Nambeesan S."/>
            <person name="Nguyen T."/>
            <person name="Pegot-Espagnet P."/>
            <person name="Pouilly N."/>
            <person name="Raftis F."/>
            <person name="Sallet E."/>
            <person name="Schiex T."/>
            <person name="Thomas J."/>
            <person name="Vandecasteele C."/>
            <person name="Vares D."/>
            <person name="Vear F."/>
            <person name="Vautrin S."/>
            <person name="Crespi M."/>
            <person name="Mangin B."/>
            <person name="Burke J.M."/>
            <person name="Salse J."/>
            <person name="Munos S."/>
            <person name="Vincourt P."/>
            <person name="Rieseberg L.H."/>
            <person name="Langlade N.B."/>
        </authorList>
    </citation>
    <scope>NUCLEOTIDE SEQUENCE</scope>
    <source>
        <tissue evidence="2">Leaves</tissue>
    </source>
</reference>
<gene>
    <name evidence="2" type="ORF">HanXRQr2_Chr09g0388431</name>
</gene>
<sequence length="97" mass="10642">MIKAKQKLPLIMIVHLKSRDFLTRQTPVGNKESGASNGRSKKIKGKKRIAGKKVEVQRSNQKRASRGGGGGEVGGVGALQWWKKCWLALICKGVIME</sequence>
<evidence type="ECO:0000256" key="1">
    <source>
        <dbReference type="SAM" id="MobiDB-lite"/>
    </source>
</evidence>
<dbReference type="Gramene" id="mRNA:HanXRQr2_Chr09g0388431">
    <property type="protein sequence ID" value="mRNA:HanXRQr2_Chr09g0388431"/>
    <property type="gene ID" value="HanXRQr2_Chr09g0388431"/>
</dbReference>
<evidence type="ECO:0000313" key="2">
    <source>
        <dbReference type="EMBL" id="KAF5790894.1"/>
    </source>
</evidence>
<accession>A0A9K3N8J4</accession>
<evidence type="ECO:0000313" key="3">
    <source>
        <dbReference type="Proteomes" id="UP000215914"/>
    </source>
</evidence>
<feature type="compositionally biased region" description="Basic residues" evidence="1">
    <location>
        <begin position="39"/>
        <end position="51"/>
    </location>
</feature>
<name>A0A9K3N8J4_HELAN</name>